<evidence type="ECO:0000313" key="3">
    <source>
        <dbReference type="EMBL" id="GLZ78818.1"/>
    </source>
</evidence>
<protein>
    <recommendedName>
        <fullName evidence="2">YCII-related domain-containing protein</fullName>
    </recommendedName>
</protein>
<dbReference type="SUPFAM" id="SSF54909">
    <property type="entry name" value="Dimeric alpha+beta barrel"/>
    <property type="match status" value="1"/>
</dbReference>
<proteinExistence type="inferred from homology"/>
<comment type="similarity">
    <text evidence="1">Belongs to the YciI family.</text>
</comment>
<evidence type="ECO:0000313" key="4">
    <source>
        <dbReference type="Proteomes" id="UP001165079"/>
    </source>
</evidence>
<evidence type="ECO:0000259" key="2">
    <source>
        <dbReference type="Pfam" id="PF03795"/>
    </source>
</evidence>
<dbReference type="Proteomes" id="UP001165079">
    <property type="component" value="Unassembled WGS sequence"/>
</dbReference>
<dbReference type="PANTHER" id="PTHR35174:SF3">
    <property type="entry name" value="BLL7171 PROTEIN"/>
    <property type="match status" value="1"/>
</dbReference>
<name>A0A9W6WAA2_9ACTN</name>
<dbReference type="EMBL" id="BSTX01000002">
    <property type="protein sequence ID" value="GLZ78818.1"/>
    <property type="molecule type" value="Genomic_DNA"/>
</dbReference>
<dbReference type="Pfam" id="PF03795">
    <property type="entry name" value="YCII"/>
    <property type="match status" value="1"/>
</dbReference>
<dbReference type="AlphaFoldDB" id="A0A9W6WAA2"/>
<feature type="domain" description="YCII-related" evidence="2">
    <location>
        <begin position="1"/>
        <end position="101"/>
    </location>
</feature>
<gene>
    <name evidence="3" type="ORF">Afil01_36250</name>
</gene>
<dbReference type="PANTHER" id="PTHR35174">
    <property type="entry name" value="BLL7171 PROTEIN-RELATED"/>
    <property type="match status" value="1"/>
</dbReference>
<reference evidence="3" key="1">
    <citation type="submission" date="2023-03" db="EMBL/GenBank/DDBJ databases">
        <title>Actinorhabdospora filicis NBRC 111898.</title>
        <authorList>
            <person name="Ichikawa N."/>
            <person name="Sato H."/>
            <person name="Tonouchi N."/>
        </authorList>
    </citation>
    <scope>NUCLEOTIDE SEQUENCE</scope>
    <source>
        <strain evidence="3">NBRC 111898</strain>
    </source>
</reference>
<keyword evidence="4" id="KW-1185">Reference proteome</keyword>
<organism evidence="3 4">
    <name type="scientific">Actinorhabdospora filicis</name>
    <dbReference type="NCBI Taxonomy" id="1785913"/>
    <lineage>
        <taxon>Bacteria</taxon>
        <taxon>Bacillati</taxon>
        <taxon>Actinomycetota</taxon>
        <taxon>Actinomycetes</taxon>
        <taxon>Micromonosporales</taxon>
        <taxon>Micromonosporaceae</taxon>
        <taxon>Actinorhabdospora</taxon>
    </lineage>
</organism>
<dbReference type="Gene3D" id="3.30.70.1060">
    <property type="entry name" value="Dimeric alpha+beta barrel"/>
    <property type="match status" value="1"/>
</dbReference>
<comment type="caution">
    <text evidence="3">The sequence shown here is derived from an EMBL/GenBank/DDBJ whole genome shotgun (WGS) entry which is preliminary data.</text>
</comment>
<dbReference type="InterPro" id="IPR011008">
    <property type="entry name" value="Dimeric_a/b-barrel"/>
</dbReference>
<accession>A0A9W6WAA2</accession>
<dbReference type="InterPro" id="IPR005545">
    <property type="entry name" value="YCII"/>
</dbReference>
<evidence type="ECO:0000256" key="1">
    <source>
        <dbReference type="ARBA" id="ARBA00007689"/>
    </source>
</evidence>
<sequence>MKYLLMIYAADQTWAEADEATREQAYAAHEAFGRMLAERGAMIGGEELAPAASATTVRATPGGFVLTDGPYAETAEQLGGYYLVEAAGLDEALDYAKALPAHIVEVRPIAG</sequence>